<dbReference type="GO" id="GO:0005737">
    <property type="term" value="C:cytoplasm"/>
    <property type="evidence" value="ECO:0007669"/>
    <property type="project" value="TreeGrafter"/>
</dbReference>
<dbReference type="GO" id="GO:0016410">
    <property type="term" value="F:N-acyltransferase activity"/>
    <property type="evidence" value="ECO:0007669"/>
    <property type="project" value="TreeGrafter"/>
</dbReference>
<dbReference type="PANTHER" id="PTHR13943:SF77">
    <property type="entry name" value="LRAT DOMAIN-CONTAINING PROTEIN"/>
    <property type="match status" value="1"/>
</dbReference>
<dbReference type="PANTHER" id="PTHR13943">
    <property type="entry name" value="HRAS-LIKE SUPPRESSOR - RELATED"/>
    <property type="match status" value="1"/>
</dbReference>
<evidence type="ECO:0000259" key="5">
    <source>
        <dbReference type="PROSITE" id="PS51934"/>
    </source>
</evidence>
<dbReference type="EMBL" id="CADEAL010001244">
    <property type="protein sequence ID" value="CAB1430564.1"/>
    <property type="molecule type" value="Genomic_DNA"/>
</dbReference>
<evidence type="ECO:0000256" key="4">
    <source>
        <dbReference type="ARBA" id="ARBA00023098"/>
    </source>
</evidence>
<name>A0A9N7YND9_PLEPL</name>
<dbReference type="GO" id="GO:0070292">
    <property type="term" value="P:N-acylphosphatidylethanolamine metabolic process"/>
    <property type="evidence" value="ECO:0007669"/>
    <property type="project" value="TreeGrafter"/>
</dbReference>
<dbReference type="InterPro" id="IPR007053">
    <property type="entry name" value="LRAT_dom"/>
</dbReference>
<keyword evidence="4" id="KW-0443">Lipid metabolism</keyword>
<evidence type="ECO:0000313" key="6">
    <source>
        <dbReference type="EMBL" id="CAB1430564.1"/>
    </source>
</evidence>
<dbReference type="AlphaFoldDB" id="A0A9N7YND9"/>
<keyword evidence="2" id="KW-0808">Transferase</keyword>
<evidence type="ECO:0000256" key="3">
    <source>
        <dbReference type="ARBA" id="ARBA00022801"/>
    </source>
</evidence>
<keyword evidence="7" id="KW-1185">Reference proteome</keyword>
<keyword evidence="3" id="KW-0378">Hydrolase</keyword>
<evidence type="ECO:0000313" key="7">
    <source>
        <dbReference type="Proteomes" id="UP001153269"/>
    </source>
</evidence>
<dbReference type="Gene3D" id="3.90.1720.10">
    <property type="entry name" value="endopeptidase domain like (from Nostoc punctiforme)"/>
    <property type="match status" value="2"/>
</dbReference>
<feature type="domain" description="LRAT" evidence="5">
    <location>
        <begin position="85"/>
        <end position="192"/>
    </location>
</feature>
<evidence type="ECO:0000256" key="2">
    <source>
        <dbReference type="ARBA" id="ARBA00022679"/>
    </source>
</evidence>
<feature type="domain" description="LRAT" evidence="5">
    <location>
        <begin position="291"/>
        <end position="398"/>
    </location>
</feature>
<dbReference type="Pfam" id="PF04970">
    <property type="entry name" value="LRAT"/>
    <property type="match status" value="1"/>
</dbReference>
<reference evidence="6" key="1">
    <citation type="submission" date="2020-03" db="EMBL/GenBank/DDBJ databases">
        <authorList>
            <person name="Weist P."/>
        </authorList>
    </citation>
    <scope>NUCLEOTIDE SEQUENCE</scope>
</reference>
<gene>
    <name evidence="6" type="ORF">PLEPLA_LOCUS18546</name>
</gene>
<comment type="similarity">
    <text evidence="1">Belongs to the H-rev107 family.</text>
</comment>
<dbReference type="PROSITE" id="PS51934">
    <property type="entry name" value="LRAT"/>
    <property type="match status" value="2"/>
</dbReference>
<proteinExistence type="inferred from homology"/>
<dbReference type="GO" id="GO:0008970">
    <property type="term" value="F:phospholipase A1 activity"/>
    <property type="evidence" value="ECO:0007669"/>
    <property type="project" value="TreeGrafter"/>
</dbReference>
<organism evidence="6 7">
    <name type="scientific">Pleuronectes platessa</name>
    <name type="common">European plaice</name>
    <dbReference type="NCBI Taxonomy" id="8262"/>
    <lineage>
        <taxon>Eukaryota</taxon>
        <taxon>Metazoa</taxon>
        <taxon>Chordata</taxon>
        <taxon>Craniata</taxon>
        <taxon>Vertebrata</taxon>
        <taxon>Euteleostomi</taxon>
        <taxon>Actinopterygii</taxon>
        <taxon>Neopterygii</taxon>
        <taxon>Teleostei</taxon>
        <taxon>Neoteleostei</taxon>
        <taxon>Acanthomorphata</taxon>
        <taxon>Carangaria</taxon>
        <taxon>Pleuronectiformes</taxon>
        <taxon>Pleuronectoidei</taxon>
        <taxon>Pleuronectidae</taxon>
        <taxon>Pleuronectes</taxon>
    </lineage>
</organism>
<evidence type="ECO:0000256" key="1">
    <source>
        <dbReference type="ARBA" id="ARBA00007824"/>
    </source>
</evidence>
<dbReference type="Proteomes" id="UP001153269">
    <property type="component" value="Unassembled WGS sequence"/>
</dbReference>
<protein>
    <recommendedName>
        <fullName evidence="5">LRAT domain-containing protein</fullName>
    </recommendedName>
</protein>
<comment type="caution">
    <text evidence="6">The sequence shown here is derived from an EMBL/GenBank/DDBJ whole genome shotgun (WGS) entry which is preliminary data.</text>
</comment>
<sequence>MGPIVSHTKASTISVKKDFLLRPSSLPHLFFISSSIHQWLQSCSAANMRNLISVAVILHVAFTAAGLKLNGKEVEFGDMIAYKPEFGWDTVDYQHYATFVGDGYPGGNTFERTDDEPYCFFLPINMSRSPHVFNFLDGYVDKKGKVYTKGTETEMKARIEETRANCGLYDAVCNNCEHLATYVRYGKKISIQFNITGGRLLCKLRPECEHMWNYVEKTNKSQYNAASSVNPDPIVSHTKASTISVKKSCSAANMRNLISVAVILHVAFTAAGLQLNGTEVEFGDMIVYEPQCKAHFFTYQHYAIYVGDKYPGGNTFERVDQNPSCRFSPINMSRSPLVFNILDGYVDKTGKSYPNSSETDMMRRINETHDHCGSYNVLNNNCEHLATYVRYGKKISIQFNMHGQFRCSWALLSKKREMWKYMSLVKARQDNAASNG</sequence>
<dbReference type="GO" id="GO:0004623">
    <property type="term" value="F:phospholipase A2 activity"/>
    <property type="evidence" value="ECO:0007669"/>
    <property type="project" value="TreeGrafter"/>
</dbReference>
<accession>A0A9N7YND9</accession>
<dbReference type="InterPro" id="IPR051496">
    <property type="entry name" value="H-rev107_PLA/AT"/>
</dbReference>